<dbReference type="OrthoDB" id="5985073at2759"/>
<dbReference type="InterPro" id="IPR053183">
    <property type="entry name" value="ASL1"/>
</dbReference>
<feature type="chain" id="PRO_5004885181" evidence="1">
    <location>
        <begin position="19"/>
        <end position="268"/>
    </location>
</feature>
<dbReference type="GeneID" id="19149346"/>
<proteinExistence type="predicted"/>
<dbReference type="AlphaFoldDB" id="W6XSS9"/>
<dbReference type="PANTHER" id="PTHR34154">
    <property type="entry name" value="ALKALI-SENSITIVE LINKAGE PROTEIN 1"/>
    <property type="match status" value="1"/>
</dbReference>
<keyword evidence="4" id="KW-1185">Reference proteome</keyword>
<sequence>MKTLSLLLCISFIFLSSASPITNPTNLTARSPPQIPTHERRGIAYNNAKLLSLFAQPGSHITWRYNWDSSTASSPTIFDFTPMLHSVRSDHTKVWKTNVEAVVQKNWEKGRATWVLGFNEPDDCMYPLAASNRNVYLGSPAVTNARATDTSGPGWLARFLRECTGCTSVDFVNIHWYGVANVHSFKAYIDATRKVAQGRPIWITEFKPEGTVEQIRRFLEEAMPWMDESPDVHRYAYFMATPGEGFLVDGNGGALSEIGRTFAFFHRH</sequence>
<protein>
    <submittedName>
        <fullName evidence="3">Glycoside hydrolase family 128 protein</fullName>
    </submittedName>
</protein>
<evidence type="ECO:0000259" key="2">
    <source>
        <dbReference type="Pfam" id="PF11790"/>
    </source>
</evidence>
<dbReference type="GO" id="GO:0071966">
    <property type="term" value="P:fungal-type cell wall polysaccharide metabolic process"/>
    <property type="evidence" value="ECO:0007669"/>
    <property type="project" value="TreeGrafter"/>
</dbReference>
<feature type="domain" description="Asl1-like glycosyl hydrolase catalytic" evidence="2">
    <location>
        <begin position="42"/>
        <end position="262"/>
    </location>
</feature>
<dbReference type="Gene3D" id="3.20.20.80">
    <property type="entry name" value="Glycosidases"/>
    <property type="match status" value="1"/>
</dbReference>
<dbReference type="SUPFAM" id="SSF51445">
    <property type="entry name" value="(Trans)glycosidases"/>
    <property type="match status" value="1"/>
</dbReference>
<dbReference type="eggNOG" id="ENOG502RXK9">
    <property type="taxonomic scope" value="Eukaryota"/>
</dbReference>
<evidence type="ECO:0000313" key="3">
    <source>
        <dbReference type="EMBL" id="EUC28703.1"/>
    </source>
</evidence>
<keyword evidence="1" id="KW-0732">Signal</keyword>
<evidence type="ECO:0000313" key="4">
    <source>
        <dbReference type="Proteomes" id="UP000053841"/>
    </source>
</evidence>
<dbReference type="PANTHER" id="PTHR34154:SF10">
    <property type="entry name" value="ASL1-LIKE GLYCOSYL HYDROLASE CATALYTIC DOMAIN-CONTAINING PROTEIN"/>
    <property type="match status" value="1"/>
</dbReference>
<dbReference type="GO" id="GO:0009277">
    <property type="term" value="C:fungal-type cell wall"/>
    <property type="evidence" value="ECO:0007669"/>
    <property type="project" value="TreeGrafter"/>
</dbReference>
<organism evidence="3 4">
    <name type="scientific">Cochliobolus carbonum (strain 26-R-13)</name>
    <name type="common">Maize leaf spot fungus</name>
    <name type="synonym">Bipolaris zeicola</name>
    <dbReference type="NCBI Taxonomy" id="930089"/>
    <lineage>
        <taxon>Eukaryota</taxon>
        <taxon>Fungi</taxon>
        <taxon>Dikarya</taxon>
        <taxon>Ascomycota</taxon>
        <taxon>Pezizomycotina</taxon>
        <taxon>Dothideomycetes</taxon>
        <taxon>Pleosporomycetidae</taxon>
        <taxon>Pleosporales</taxon>
        <taxon>Pleosporineae</taxon>
        <taxon>Pleosporaceae</taxon>
        <taxon>Bipolaris</taxon>
    </lineage>
</organism>
<dbReference type="InterPro" id="IPR024655">
    <property type="entry name" value="Asl1_glyco_hydro_catalytic"/>
</dbReference>
<keyword evidence="3" id="KW-0378">Hydrolase</keyword>
<gene>
    <name evidence="3" type="ORF">COCCADRAFT_40823</name>
</gene>
<dbReference type="InterPro" id="IPR017853">
    <property type="entry name" value="GH"/>
</dbReference>
<dbReference type="EMBL" id="KI964793">
    <property type="protein sequence ID" value="EUC28703.1"/>
    <property type="molecule type" value="Genomic_DNA"/>
</dbReference>
<accession>W6XSS9</accession>
<dbReference type="HOGENOM" id="CLU_040908_4_0_1"/>
<dbReference type="KEGG" id="bze:COCCADRAFT_40823"/>
<dbReference type="Proteomes" id="UP000053841">
    <property type="component" value="Unassembled WGS sequence"/>
</dbReference>
<dbReference type="Pfam" id="PF11790">
    <property type="entry name" value="Glyco_hydro_cc"/>
    <property type="match status" value="1"/>
</dbReference>
<dbReference type="GO" id="GO:0016787">
    <property type="term" value="F:hydrolase activity"/>
    <property type="evidence" value="ECO:0007669"/>
    <property type="project" value="UniProtKB-KW"/>
</dbReference>
<dbReference type="RefSeq" id="XP_007716995.1">
    <property type="nucleotide sequence ID" value="XM_007718805.1"/>
</dbReference>
<evidence type="ECO:0000256" key="1">
    <source>
        <dbReference type="SAM" id="SignalP"/>
    </source>
</evidence>
<name>W6XSS9_COCC2</name>
<reference evidence="3 4" key="1">
    <citation type="journal article" date="2013" name="PLoS Genet.">
        <title>Comparative genome structure, secondary metabolite, and effector coding capacity across Cochliobolus pathogens.</title>
        <authorList>
            <person name="Condon B.J."/>
            <person name="Leng Y."/>
            <person name="Wu D."/>
            <person name="Bushley K.E."/>
            <person name="Ohm R.A."/>
            <person name="Otillar R."/>
            <person name="Martin J."/>
            <person name="Schackwitz W."/>
            <person name="Grimwood J."/>
            <person name="MohdZainudin N."/>
            <person name="Xue C."/>
            <person name="Wang R."/>
            <person name="Manning V.A."/>
            <person name="Dhillon B."/>
            <person name="Tu Z.J."/>
            <person name="Steffenson B.J."/>
            <person name="Salamov A."/>
            <person name="Sun H."/>
            <person name="Lowry S."/>
            <person name="LaButti K."/>
            <person name="Han J."/>
            <person name="Copeland A."/>
            <person name="Lindquist E."/>
            <person name="Barry K."/>
            <person name="Schmutz J."/>
            <person name="Baker S.E."/>
            <person name="Ciuffetti L.M."/>
            <person name="Grigoriev I.V."/>
            <person name="Zhong S."/>
            <person name="Turgeon B.G."/>
        </authorList>
    </citation>
    <scope>NUCLEOTIDE SEQUENCE [LARGE SCALE GENOMIC DNA]</scope>
    <source>
        <strain evidence="3 4">26-R-13</strain>
    </source>
</reference>
<feature type="signal peptide" evidence="1">
    <location>
        <begin position="1"/>
        <end position="18"/>
    </location>
</feature>